<sequence>MAGGLLNIISEGANNVILTGSPTKTFFNVTYSKYTNFGLQKFRLDYEGSRDLRTNDDSVFKFKIKRYAELLMDTYLVVTLPDIWSPIHNPTTETNAKWAPYDFKWINDIGTHMIREVVISCGSVTLQKYTGEYLAAMVERDFTAEKKELFNKMSGNIEEVYEPAMAFGRSNSYPAAIYTGNAAGSEPSIRGRTLYIPINTWFTLDTRCAFPLVCLQYAELEITITIRPIQELFQVRDIFDQPNQFPYIQPDFNREELQMYRFLQSPPSIYLDAANYGNKTNVWNADIHLISTYCFLSKDEAQLFAAKDQIYLVKDVIRYDFQNITGSKRVKLTSNGMVSSWMFYLQRNDVNMRNEWSNYTNWPYRMPPSNIDNAPATLPANDPGAANTTSIYTNDTPLPDKLVGPRFDIDGQNTGFFYTGIFEVANQKNILLSMGILLNGEYRENSLTHGIFDYVEKYTRTHGCAKDGLYCYNFCLNTNPLEYQPSGAINMSKFKLIELEITTYVPPFDAANSSFNIICDGDGNVIGTNKQNWRLFEYNYNLTVFEERYNILSFISGQCGMMLAR</sequence>
<protein>
    <recommendedName>
        <fullName evidence="4">Major capsid protein N-terminal domain-containing protein</fullName>
    </recommendedName>
</protein>
<feature type="domain" description="Major capsid protein C-terminal" evidence="1">
    <location>
        <begin position="300"/>
        <end position="560"/>
    </location>
</feature>
<dbReference type="EMBL" id="MN739015">
    <property type="protein sequence ID" value="QHT35244.1"/>
    <property type="molecule type" value="Genomic_DNA"/>
</dbReference>
<dbReference type="Pfam" id="PF04451">
    <property type="entry name" value="Capsid_NCLDV"/>
    <property type="match status" value="1"/>
</dbReference>
<evidence type="ECO:0000313" key="3">
    <source>
        <dbReference type="EMBL" id="QHT35244.1"/>
    </source>
</evidence>
<organism evidence="3">
    <name type="scientific">viral metagenome</name>
    <dbReference type="NCBI Taxonomy" id="1070528"/>
    <lineage>
        <taxon>unclassified sequences</taxon>
        <taxon>metagenomes</taxon>
        <taxon>organismal metagenomes</taxon>
    </lineage>
</organism>
<dbReference type="SUPFAM" id="SSF49749">
    <property type="entry name" value="Group II dsDNA viruses VP"/>
    <property type="match status" value="2"/>
</dbReference>
<dbReference type="AlphaFoldDB" id="A0A6C0F1J0"/>
<evidence type="ECO:0008006" key="4">
    <source>
        <dbReference type="Google" id="ProtNLM"/>
    </source>
</evidence>
<accession>A0A6C0F1J0</accession>
<dbReference type="Gene3D" id="2.70.9.10">
    <property type="entry name" value="Adenovirus Type 2 Hexon, domain 4"/>
    <property type="match status" value="1"/>
</dbReference>
<proteinExistence type="predicted"/>
<dbReference type="InterPro" id="IPR016112">
    <property type="entry name" value="VP_dsDNA_II"/>
</dbReference>
<dbReference type="InterPro" id="IPR007542">
    <property type="entry name" value="MCP_C"/>
</dbReference>
<feature type="domain" description="Major capsid protein N-terminal" evidence="2">
    <location>
        <begin position="25"/>
        <end position="238"/>
    </location>
</feature>
<dbReference type="GO" id="GO:0005198">
    <property type="term" value="F:structural molecule activity"/>
    <property type="evidence" value="ECO:0007669"/>
    <property type="project" value="InterPro"/>
</dbReference>
<name>A0A6C0F1J0_9ZZZZ</name>
<dbReference type="Gene3D" id="2.70.9.20">
    <property type="entry name" value="Major capsid protein Vp54"/>
    <property type="match status" value="1"/>
</dbReference>
<evidence type="ECO:0000259" key="1">
    <source>
        <dbReference type="Pfam" id="PF04451"/>
    </source>
</evidence>
<evidence type="ECO:0000259" key="2">
    <source>
        <dbReference type="Pfam" id="PF16903"/>
    </source>
</evidence>
<reference evidence="3" key="1">
    <citation type="journal article" date="2020" name="Nature">
        <title>Giant virus diversity and host interactions through global metagenomics.</title>
        <authorList>
            <person name="Schulz F."/>
            <person name="Roux S."/>
            <person name="Paez-Espino D."/>
            <person name="Jungbluth S."/>
            <person name="Walsh D.A."/>
            <person name="Denef V.J."/>
            <person name="McMahon K.D."/>
            <person name="Konstantinidis K.T."/>
            <person name="Eloe-Fadrosh E.A."/>
            <person name="Kyrpides N.C."/>
            <person name="Woyke T."/>
        </authorList>
    </citation>
    <scope>NUCLEOTIDE SEQUENCE</scope>
    <source>
        <strain evidence="3">GVMAG-M-3300009180-1</strain>
    </source>
</reference>
<dbReference type="InterPro" id="IPR038519">
    <property type="entry name" value="MCP_C_sf"/>
</dbReference>
<dbReference type="Pfam" id="PF16903">
    <property type="entry name" value="Capsid_N"/>
    <property type="match status" value="1"/>
</dbReference>
<dbReference type="InterPro" id="IPR031654">
    <property type="entry name" value="Capsid_N"/>
</dbReference>